<name>A0ABW8YLI9_9SPHN</name>
<dbReference type="InterPro" id="IPR049249">
    <property type="entry name" value="DUF6882"/>
</dbReference>
<reference evidence="1 2" key="1">
    <citation type="submission" date="2024-06" db="EMBL/GenBank/DDBJ databases">
        <authorList>
            <person name="Kaempfer P."/>
            <person name="Viver T."/>
        </authorList>
    </citation>
    <scope>NUCLEOTIDE SEQUENCE [LARGE SCALE GENOMIC DNA]</scope>
    <source>
        <strain evidence="1 2">ST-64</strain>
    </source>
</reference>
<protein>
    <submittedName>
        <fullName evidence="1">DUF6882 domain-containing protein</fullName>
    </submittedName>
</protein>
<sequence>MHGAAIGNVGRRTVLAAAAALMLSRPGVARADGRHYPTRMDDAGIDAVFERASEELRLKTQAHVGAWQADEASWSVDLDKGEIEFRNPKGWVITAPVQFIGTFLTTDNSFLWGWDHPSAPEPVRDHAKLVRAFGETQGLAALTTRKIETTEADCWQFTALAAHLAGATGAYRAPVGKAMAFFTYGTVTITKP</sequence>
<dbReference type="EMBL" id="JBELQC010000001">
    <property type="protein sequence ID" value="MFL9841059.1"/>
    <property type="molecule type" value="Genomic_DNA"/>
</dbReference>
<dbReference type="Proteomes" id="UP001629244">
    <property type="component" value="Unassembled WGS sequence"/>
</dbReference>
<dbReference type="RefSeq" id="WP_408077976.1">
    <property type="nucleotide sequence ID" value="NZ_JBELQC010000001.1"/>
</dbReference>
<evidence type="ECO:0000313" key="2">
    <source>
        <dbReference type="Proteomes" id="UP001629244"/>
    </source>
</evidence>
<accession>A0ABW8YLI9</accession>
<proteinExistence type="predicted"/>
<evidence type="ECO:0000313" key="1">
    <source>
        <dbReference type="EMBL" id="MFL9841059.1"/>
    </source>
</evidence>
<organism evidence="1 2">
    <name type="scientific">Sphingomonas plantiphila</name>
    <dbReference type="NCBI Taxonomy" id="3163295"/>
    <lineage>
        <taxon>Bacteria</taxon>
        <taxon>Pseudomonadati</taxon>
        <taxon>Pseudomonadota</taxon>
        <taxon>Alphaproteobacteria</taxon>
        <taxon>Sphingomonadales</taxon>
        <taxon>Sphingomonadaceae</taxon>
        <taxon>Sphingomonas</taxon>
    </lineage>
</organism>
<keyword evidence="2" id="KW-1185">Reference proteome</keyword>
<comment type="caution">
    <text evidence="1">The sequence shown here is derived from an EMBL/GenBank/DDBJ whole genome shotgun (WGS) entry which is preliminary data.</text>
</comment>
<dbReference type="Pfam" id="PF21813">
    <property type="entry name" value="DUF6882"/>
    <property type="match status" value="1"/>
</dbReference>
<gene>
    <name evidence="1" type="ORF">ABS767_08810</name>
</gene>